<evidence type="ECO:0000256" key="11">
    <source>
        <dbReference type="SAM" id="MobiDB-lite"/>
    </source>
</evidence>
<dbReference type="GO" id="GO:0099402">
    <property type="term" value="P:plant organ development"/>
    <property type="evidence" value="ECO:0007669"/>
    <property type="project" value="InterPro"/>
</dbReference>
<evidence type="ECO:0000256" key="5">
    <source>
        <dbReference type="ARBA" id="ARBA00023155"/>
    </source>
</evidence>
<evidence type="ECO:0000313" key="13">
    <source>
        <dbReference type="EMBL" id="AWC68515.1"/>
    </source>
</evidence>
<dbReference type="InterPro" id="IPR001356">
    <property type="entry name" value="HD"/>
</dbReference>
<evidence type="ECO:0000313" key="15">
    <source>
        <dbReference type="RefSeq" id="XP_016480025.1"/>
    </source>
</evidence>
<dbReference type="KEGG" id="nta:107801251"/>
<dbReference type="EMBL" id="MG843883">
    <property type="protein sequence ID" value="AWC68515.1"/>
    <property type="molecule type" value="mRNA"/>
</dbReference>
<keyword evidence="7 9" id="KW-0539">Nucleus</keyword>
<dbReference type="RefSeq" id="XP_016480025.1">
    <property type="nucleotide sequence ID" value="XM_016624539.1"/>
</dbReference>
<dbReference type="PANTHER" id="PTHR45940">
    <property type="entry name" value="WUSCHEL-RELATED HOMEOBOX 1-RELATED"/>
    <property type="match status" value="1"/>
</dbReference>
<evidence type="ECO:0000256" key="6">
    <source>
        <dbReference type="ARBA" id="ARBA00023163"/>
    </source>
</evidence>
<dbReference type="CDD" id="cd00086">
    <property type="entry name" value="homeodomain"/>
    <property type="match status" value="1"/>
</dbReference>
<reference key="1">
    <citation type="journal article" date="2014" name="Nat. Commun.">
        <title>The tobacco genome sequence and its comparison with those of tomato and potato.</title>
        <authorList>
            <person name="Sierro N."/>
            <person name="Battey J.N."/>
            <person name="Ouadi S."/>
            <person name="Bakaher N."/>
            <person name="Bovet L."/>
            <person name="Willig A."/>
            <person name="Goepfert S."/>
            <person name="Peitsch M.C."/>
            <person name="Ivanov N.V."/>
        </authorList>
    </citation>
    <scope>NUCLEOTIDE SEQUENCE [LARGE SCALE GENOMIC DNA]</scope>
    <source>
        <strain>cv. TN90</strain>
    </source>
</reference>
<dbReference type="Gene3D" id="1.10.10.60">
    <property type="entry name" value="Homeodomain-like"/>
    <property type="match status" value="1"/>
</dbReference>
<dbReference type="PaxDb" id="4097-A0A1S4ATY0"/>
<dbReference type="SMART" id="SM00389">
    <property type="entry name" value="HOX"/>
    <property type="match status" value="1"/>
</dbReference>
<dbReference type="STRING" id="4097.A0A1S4ATY0"/>
<feature type="domain" description="Homeobox" evidence="12">
    <location>
        <begin position="1"/>
        <end position="64"/>
    </location>
</feature>
<keyword evidence="5 9" id="KW-0371">Homeobox</keyword>
<name>A0A1S4ATY0_TOBAC</name>
<keyword evidence="3" id="KW-0805">Transcription regulation</keyword>
<dbReference type="Proteomes" id="UP000790787">
    <property type="component" value="Chromosome 22"/>
</dbReference>
<feature type="region of interest" description="Disordered" evidence="11">
    <location>
        <begin position="84"/>
        <end position="103"/>
    </location>
</feature>
<protein>
    <submittedName>
        <fullName evidence="13">WOX3c</fullName>
    </submittedName>
    <submittedName>
        <fullName evidence="15">WUSCHEL-related homeobox 3-like</fullName>
    </submittedName>
</protein>
<sequence length="179" mass="21245">MPRTRWKPTPQQLMILQDLYRKGLTNPNSSEVQMITAHLSMYGKIQWKNVFYWFQNHKARDRQKMKKQLLHKYPKDDIRQLTINNNHVDKNPRSPSSSSTTVNQVYSHSPPIFLHQVEATTEASPHMMNYLWENRMMRMNGRDWMLMRDKGSSNIVHCSNKVPLRTLELFPVETTGFKD</sequence>
<dbReference type="PANTHER" id="PTHR45940:SF42">
    <property type="entry name" value="WUSCHEL-RELATED HOMEOBOX 3"/>
    <property type="match status" value="1"/>
</dbReference>
<dbReference type="InterPro" id="IPR009057">
    <property type="entry name" value="Homeodomain-like_sf"/>
</dbReference>
<evidence type="ECO:0000256" key="10">
    <source>
        <dbReference type="RuleBase" id="RU000682"/>
    </source>
</evidence>
<dbReference type="Pfam" id="PF00046">
    <property type="entry name" value="Homeodomain"/>
    <property type="match status" value="1"/>
</dbReference>
<dbReference type="SMR" id="A0A1S4ATY0"/>
<evidence type="ECO:0000256" key="2">
    <source>
        <dbReference type="ARBA" id="ARBA00022473"/>
    </source>
</evidence>
<comment type="similarity">
    <text evidence="8">Belongs to the WUS homeobox family.</text>
</comment>
<dbReference type="GeneID" id="107801251"/>
<comment type="subcellular location">
    <subcellularLocation>
        <location evidence="1 9 10">Nucleus</location>
    </subcellularLocation>
</comment>
<proteinExistence type="evidence at transcript level"/>
<keyword evidence="4 9" id="KW-0238">DNA-binding</keyword>
<dbReference type="GO" id="GO:0005634">
    <property type="term" value="C:nucleus"/>
    <property type="evidence" value="ECO:0007669"/>
    <property type="project" value="UniProtKB-SubCell"/>
</dbReference>
<evidence type="ECO:0000256" key="8">
    <source>
        <dbReference type="ARBA" id="ARBA00024040"/>
    </source>
</evidence>
<dbReference type="OrthoDB" id="1932526at2759"/>
<feature type="DNA-binding region" description="Homeobox" evidence="9">
    <location>
        <begin position="3"/>
        <end position="65"/>
    </location>
</feature>
<keyword evidence="6" id="KW-0804">Transcription</keyword>
<organism evidence="15">
    <name type="scientific">Nicotiana tabacum</name>
    <name type="common">Common tobacco</name>
    <dbReference type="NCBI Taxonomy" id="4097"/>
    <lineage>
        <taxon>Eukaryota</taxon>
        <taxon>Viridiplantae</taxon>
        <taxon>Streptophyta</taxon>
        <taxon>Embryophyta</taxon>
        <taxon>Tracheophyta</taxon>
        <taxon>Spermatophyta</taxon>
        <taxon>Magnoliopsida</taxon>
        <taxon>eudicotyledons</taxon>
        <taxon>Gunneridae</taxon>
        <taxon>Pentapetalae</taxon>
        <taxon>asterids</taxon>
        <taxon>lamiids</taxon>
        <taxon>Solanales</taxon>
        <taxon>Solanaceae</taxon>
        <taxon>Nicotianoideae</taxon>
        <taxon>Nicotianeae</taxon>
        <taxon>Nicotiana</taxon>
    </lineage>
</organism>
<feature type="compositionally biased region" description="Polar residues" evidence="11">
    <location>
        <begin position="93"/>
        <end position="103"/>
    </location>
</feature>
<reference evidence="13" key="2">
    <citation type="journal article" date="2018" name="Front. Plant Sci.">
        <title>Comparative Analysis of WUSCHEL-Related Homeobox Genes Revealed Their Parent-of-Origin and Cell Type-Specific Expression Pattern During Early Embryogenesis in Tobacco.</title>
        <authorList>
            <person name="Zhou X."/>
            <person name="Guo Y."/>
            <person name="Zhao P."/>
            <person name="Sun M.X."/>
        </authorList>
    </citation>
    <scope>NUCLEOTIDE SEQUENCE</scope>
</reference>
<reference evidence="15" key="3">
    <citation type="submission" date="2025-04" db="UniProtKB">
        <authorList>
            <consortium name="RefSeq"/>
        </authorList>
    </citation>
    <scope>IDENTIFICATION</scope>
</reference>
<dbReference type="PROSITE" id="PS50071">
    <property type="entry name" value="HOMEOBOX_2"/>
    <property type="match status" value="1"/>
</dbReference>
<dbReference type="GO" id="GO:0003677">
    <property type="term" value="F:DNA binding"/>
    <property type="evidence" value="ECO:0007669"/>
    <property type="project" value="UniProtKB-UniRule"/>
</dbReference>
<evidence type="ECO:0000256" key="3">
    <source>
        <dbReference type="ARBA" id="ARBA00023015"/>
    </source>
</evidence>
<accession>A0A1S4ATY0</accession>
<keyword evidence="2" id="KW-0217">Developmental protein</keyword>
<evidence type="ECO:0000256" key="4">
    <source>
        <dbReference type="ARBA" id="ARBA00023125"/>
    </source>
</evidence>
<evidence type="ECO:0000256" key="1">
    <source>
        <dbReference type="ARBA" id="ARBA00004123"/>
    </source>
</evidence>
<dbReference type="GO" id="GO:0003700">
    <property type="term" value="F:DNA-binding transcription factor activity"/>
    <property type="evidence" value="ECO:0007669"/>
    <property type="project" value="InterPro"/>
</dbReference>
<dbReference type="OMA" id="GNDWLMM"/>
<evidence type="ECO:0000256" key="9">
    <source>
        <dbReference type="PROSITE-ProRule" id="PRU00108"/>
    </source>
</evidence>
<gene>
    <name evidence="15" type="primary">LOC107801251</name>
</gene>
<evidence type="ECO:0000313" key="14">
    <source>
        <dbReference type="Proteomes" id="UP000790787"/>
    </source>
</evidence>
<evidence type="ECO:0000259" key="12">
    <source>
        <dbReference type="PROSITE" id="PS50071"/>
    </source>
</evidence>
<dbReference type="InterPro" id="IPR044555">
    <property type="entry name" value="WUSCHEL-like"/>
</dbReference>
<keyword evidence="14" id="KW-1185">Reference proteome</keyword>
<dbReference type="AlphaFoldDB" id="A0A1S4ATY0"/>
<evidence type="ECO:0000256" key="7">
    <source>
        <dbReference type="ARBA" id="ARBA00023242"/>
    </source>
</evidence>
<dbReference type="SUPFAM" id="SSF46689">
    <property type="entry name" value="Homeodomain-like"/>
    <property type="match status" value="1"/>
</dbReference>